<evidence type="ECO:0000313" key="3">
    <source>
        <dbReference type="EMBL" id="UNM96026.1"/>
    </source>
</evidence>
<evidence type="ECO:0000313" key="4">
    <source>
        <dbReference type="Proteomes" id="UP000829542"/>
    </source>
</evidence>
<feature type="domain" description="Pili assembly chaperone N-terminal" evidence="1">
    <location>
        <begin position="19"/>
        <end position="137"/>
    </location>
</feature>
<accession>A0ABY3WZI1</accession>
<dbReference type="RefSeq" id="WP_242148902.1">
    <property type="nucleotide sequence ID" value="NZ_CP093379.1"/>
</dbReference>
<reference evidence="3 4" key="1">
    <citation type="submission" date="2022-03" db="EMBL/GenBank/DDBJ databases">
        <title>Ignatzschineria rhizosphaerae HR5S32.</title>
        <authorList>
            <person name="Sun J.Q."/>
            <person name="Feng J.Y."/>
        </authorList>
    </citation>
    <scope>NUCLEOTIDE SEQUENCE [LARGE SCALE GENOMIC DNA]</scope>
    <source>
        <strain evidence="3 4">HR5S32</strain>
    </source>
</reference>
<dbReference type="InterPro" id="IPR016147">
    <property type="entry name" value="Pili_assmbl_chaperone_N"/>
</dbReference>
<feature type="domain" description="Pili assembly chaperone C-terminal" evidence="2">
    <location>
        <begin position="160"/>
        <end position="216"/>
    </location>
</feature>
<sequence length="218" mass="23963">MKKIIIAIFLLINIVNAQVSVDRSRAILQGTTKSQSIKLTNEGSLPYLAQAWVENEKGQKISTPIAALPILQRINPKQSKQVRLSVIGNAAAELPTDRESMLFLTVLGVPSTNNADVNSIGVALQTKIKLFYRPDGLTPYENNGWAKELTMNKSGNSMTINNPTAYHVVIYRFSNANSRKIIERDIVLKPFSSESVNVSLSNKFAILTINDFGGTDSL</sequence>
<dbReference type="EMBL" id="CP093379">
    <property type="protein sequence ID" value="UNM96026.1"/>
    <property type="molecule type" value="Genomic_DNA"/>
</dbReference>
<dbReference type="InterPro" id="IPR050643">
    <property type="entry name" value="Periplasmic_pilus_chap"/>
</dbReference>
<dbReference type="Pfam" id="PF00345">
    <property type="entry name" value="PapD_N"/>
    <property type="match status" value="1"/>
</dbReference>
<organism evidence="3 4">
    <name type="scientific">Ignatzschineria rhizosphaerae</name>
    <dbReference type="NCBI Taxonomy" id="2923279"/>
    <lineage>
        <taxon>Bacteria</taxon>
        <taxon>Pseudomonadati</taxon>
        <taxon>Pseudomonadota</taxon>
        <taxon>Gammaproteobacteria</taxon>
        <taxon>Cardiobacteriales</taxon>
        <taxon>Ignatzschineriaceae</taxon>
        <taxon>Ignatzschineria</taxon>
    </lineage>
</organism>
<keyword evidence="4" id="KW-1185">Reference proteome</keyword>
<gene>
    <name evidence="3" type="ORF">MMG00_12620</name>
</gene>
<protein>
    <submittedName>
        <fullName evidence="3">Molecular chaperone</fullName>
    </submittedName>
</protein>
<proteinExistence type="predicted"/>
<name>A0ABY3WZI1_9GAMM</name>
<dbReference type="PANTHER" id="PTHR30251">
    <property type="entry name" value="PILUS ASSEMBLY CHAPERONE"/>
    <property type="match status" value="1"/>
</dbReference>
<evidence type="ECO:0000259" key="2">
    <source>
        <dbReference type="Pfam" id="PF02753"/>
    </source>
</evidence>
<dbReference type="Proteomes" id="UP000829542">
    <property type="component" value="Chromosome"/>
</dbReference>
<dbReference type="PANTHER" id="PTHR30251:SF2">
    <property type="entry name" value="FIMBRIAL CHAPERONE YADV-RELATED"/>
    <property type="match status" value="1"/>
</dbReference>
<dbReference type="Pfam" id="PF02753">
    <property type="entry name" value="PapD_C"/>
    <property type="match status" value="1"/>
</dbReference>
<dbReference type="InterPro" id="IPR016148">
    <property type="entry name" value="Pili_assmbl_chaperone_C"/>
</dbReference>
<evidence type="ECO:0000259" key="1">
    <source>
        <dbReference type="Pfam" id="PF00345"/>
    </source>
</evidence>